<protein>
    <submittedName>
        <fullName evidence="2">ParA family protein</fullName>
    </submittedName>
</protein>
<dbReference type="EMBL" id="QRYP01000057">
    <property type="protein sequence ID" value="RGU90725.1"/>
    <property type="molecule type" value="Genomic_DNA"/>
</dbReference>
<dbReference type="RefSeq" id="WP_118081794.1">
    <property type="nucleotide sequence ID" value="NZ_QRYP01000057.1"/>
</dbReference>
<dbReference type="CDD" id="cd02042">
    <property type="entry name" value="ParAB_family"/>
    <property type="match status" value="1"/>
</dbReference>
<dbReference type="Gene3D" id="3.40.50.300">
    <property type="entry name" value="P-loop containing nucleotide triphosphate hydrolases"/>
    <property type="match status" value="1"/>
</dbReference>
<reference evidence="2 3" key="1">
    <citation type="submission" date="2018-08" db="EMBL/GenBank/DDBJ databases">
        <title>A genome reference for cultivated species of the human gut microbiota.</title>
        <authorList>
            <person name="Zou Y."/>
            <person name="Xue W."/>
            <person name="Luo G."/>
        </authorList>
    </citation>
    <scope>NUCLEOTIDE SEQUENCE [LARGE SCALE GENOMIC DNA]</scope>
    <source>
        <strain evidence="2 3">AF15-25</strain>
    </source>
</reference>
<evidence type="ECO:0000313" key="3">
    <source>
        <dbReference type="Proteomes" id="UP000285236"/>
    </source>
</evidence>
<dbReference type="PANTHER" id="PTHR13696">
    <property type="entry name" value="P-LOOP CONTAINING NUCLEOSIDE TRIPHOSPHATE HYDROLASE"/>
    <property type="match status" value="1"/>
</dbReference>
<dbReference type="PANTHER" id="PTHR13696:SF52">
    <property type="entry name" value="PARA FAMILY PROTEIN CT_582"/>
    <property type="match status" value="1"/>
</dbReference>
<comment type="caution">
    <text evidence="2">The sequence shown here is derived from an EMBL/GenBank/DDBJ whole genome shotgun (WGS) entry which is preliminary data.</text>
</comment>
<organism evidence="2 3">
    <name type="scientific">Segatella copri</name>
    <dbReference type="NCBI Taxonomy" id="165179"/>
    <lineage>
        <taxon>Bacteria</taxon>
        <taxon>Pseudomonadati</taxon>
        <taxon>Bacteroidota</taxon>
        <taxon>Bacteroidia</taxon>
        <taxon>Bacteroidales</taxon>
        <taxon>Prevotellaceae</taxon>
        <taxon>Segatella</taxon>
    </lineage>
</organism>
<gene>
    <name evidence="2" type="ORF">DWW35_14180</name>
</gene>
<evidence type="ECO:0000259" key="1">
    <source>
        <dbReference type="Pfam" id="PF01656"/>
    </source>
</evidence>
<evidence type="ECO:0000313" key="2">
    <source>
        <dbReference type="EMBL" id="RGU90725.1"/>
    </source>
</evidence>
<sequence length="209" mass="23154">MAKIIVFSNLKGGVGKSTLCCHFAHFLVAKNQKVAVLDADLSHNIYNLRQRELAKVKDAVKPWEVWTLDAAASTDAVIERAKTLPGYVLIDCPGTLNDPALLKVFQAADAAVIPFRYDDFMIDSTFTFTKVLMKEAPQAKKIYVPNIIKMGVRYALHDSATEMFSKAGVVTFRVKDGVAIQRLSTLYAQDQYQEAATAGAFNTIYEVVR</sequence>
<dbReference type="Pfam" id="PF01656">
    <property type="entry name" value="CbiA"/>
    <property type="match status" value="1"/>
</dbReference>
<dbReference type="InterPro" id="IPR027417">
    <property type="entry name" value="P-loop_NTPase"/>
</dbReference>
<dbReference type="InterPro" id="IPR002586">
    <property type="entry name" value="CobQ/CobB/MinD/ParA_Nub-bd_dom"/>
</dbReference>
<accession>A0AA92W3F6</accession>
<feature type="domain" description="CobQ/CobB/MinD/ParA nucleotide binding" evidence="1">
    <location>
        <begin position="5"/>
        <end position="139"/>
    </location>
</feature>
<dbReference type="Proteomes" id="UP000285236">
    <property type="component" value="Unassembled WGS sequence"/>
</dbReference>
<dbReference type="InterPro" id="IPR050678">
    <property type="entry name" value="DNA_Partitioning_ATPase"/>
</dbReference>
<proteinExistence type="predicted"/>
<dbReference type="SUPFAM" id="SSF52540">
    <property type="entry name" value="P-loop containing nucleoside triphosphate hydrolases"/>
    <property type="match status" value="1"/>
</dbReference>
<dbReference type="AlphaFoldDB" id="A0AA92W3F6"/>
<name>A0AA92W3F6_9BACT</name>